<gene>
    <name evidence="3" type="ORF">NECAME_00614</name>
</gene>
<feature type="coiled-coil region" evidence="1">
    <location>
        <begin position="3"/>
        <end position="44"/>
    </location>
</feature>
<dbReference type="Proteomes" id="UP000053676">
    <property type="component" value="Unassembled WGS sequence"/>
</dbReference>
<dbReference type="OrthoDB" id="5877558at2759"/>
<protein>
    <submittedName>
        <fullName evidence="3">Uncharacterized protein</fullName>
    </submittedName>
</protein>
<evidence type="ECO:0000256" key="2">
    <source>
        <dbReference type="SAM" id="MobiDB-lite"/>
    </source>
</evidence>
<evidence type="ECO:0000313" key="3">
    <source>
        <dbReference type="EMBL" id="ETN75203.1"/>
    </source>
</evidence>
<evidence type="ECO:0000256" key="1">
    <source>
        <dbReference type="SAM" id="Coils"/>
    </source>
</evidence>
<proteinExistence type="predicted"/>
<organism evidence="3 4">
    <name type="scientific">Necator americanus</name>
    <name type="common">Human hookworm</name>
    <dbReference type="NCBI Taxonomy" id="51031"/>
    <lineage>
        <taxon>Eukaryota</taxon>
        <taxon>Metazoa</taxon>
        <taxon>Ecdysozoa</taxon>
        <taxon>Nematoda</taxon>
        <taxon>Chromadorea</taxon>
        <taxon>Rhabditida</taxon>
        <taxon>Rhabditina</taxon>
        <taxon>Rhabditomorpha</taxon>
        <taxon>Strongyloidea</taxon>
        <taxon>Ancylostomatidae</taxon>
        <taxon>Bunostominae</taxon>
        <taxon>Necator</taxon>
    </lineage>
</organism>
<dbReference type="STRING" id="51031.W2SZX1"/>
<evidence type="ECO:0000313" key="4">
    <source>
        <dbReference type="Proteomes" id="UP000053676"/>
    </source>
</evidence>
<feature type="region of interest" description="Disordered" evidence="2">
    <location>
        <begin position="47"/>
        <end position="71"/>
    </location>
</feature>
<dbReference type="EMBL" id="KI660311">
    <property type="protein sequence ID" value="ETN75203.1"/>
    <property type="molecule type" value="Genomic_DNA"/>
</dbReference>
<reference evidence="4" key="1">
    <citation type="journal article" date="2014" name="Nat. Genet.">
        <title>Genome of the human hookworm Necator americanus.</title>
        <authorList>
            <person name="Tang Y.T."/>
            <person name="Gao X."/>
            <person name="Rosa B.A."/>
            <person name="Abubucker S."/>
            <person name="Hallsworth-Pepin K."/>
            <person name="Martin J."/>
            <person name="Tyagi R."/>
            <person name="Heizer E."/>
            <person name="Zhang X."/>
            <person name="Bhonagiri-Palsikar V."/>
            <person name="Minx P."/>
            <person name="Warren W.C."/>
            <person name="Wang Q."/>
            <person name="Zhan B."/>
            <person name="Hotez P.J."/>
            <person name="Sternberg P.W."/>
            <person name="Dougall A."/>
            <person name="Gaze S.T."/>
            <person name="Mulvenna J."/>
            <person name="Sotillo J."/>
            <person name="Ranganathan S."/>
            <person name="Rabelo E.M."/>
            <person name="Wilson R.K."/>
            <person name="Felgner P.L."/>
            <person name="Bethony J."/>
            <person name="Hawdon J.M."/>
            <person name="Gasser R.B."/>
            <person name="Loukas A."/>
            <person name="Mitreva M."/>
        </authorList>
    </citation>
    <scope>NUCLEOTIDE SEQUENCE [LARGE SCALE GENOMIC DNA]</scope>
</reference>
<keyword evidence="4" id="KW-1185">Reference proteome</keyword>
<name>W2SZX1_NECAM</name>
<dbReference type="KEGG" id="nai:NECAME_00614"/>
<sequence>MNVRELQKTLESQHEQLKLYEKKLKDVVRAYKSLEAEKTALQKALNALSPQDKDEQSSSSTSDEVWVQLKT</sequence>
<keyword evidence="1" id="KW-0175">Coiled coil</keyword>
<dbReference type="AlphaFoldDB" id="W2SZX1"/>
<accession>W2SZX1</accession>